<keyword evidence="2 8" id="KW-0812">Transmembrane</keyword>
<keyword evidence="6 8" id="KW-0472">Membrane</keyword>
<dbReference type="InterPro" id="IPR001807">
    <property type="entry name" value="ClC"/>
</dbReference>
<keyword evidence="3" id="KW-0677">Repeat</keyword>
<sequence length="1043" mass="113427">MTNLQPLLGHRPTVNLPLGQSRRILSGLSDVFRTATQQPRLTESLDYENIQNQVSMEYEFKRNDGTKRRFYGYTGRTMGKFFVTSVTGVITGIVAVVLGQTTEILHEWKNERLLATTVEDSLLQAWAHHMTYSILLVLAAGMLVQLWCPSAAGAGVAPVMAYLNGSFIPNLLNFKTLFTKFVGTICGCAANLAVGPEGPMVHMGACIAACISQADCSAACCLGCCGVRQKRTVLGDPERQKRCRLCRSFDDTDHREFVSAGTACGLAAAFGAPIGGVLFSMEEACSYWSRKVAWRCFLAAMLSAFVLSELNPTDEAGMLSFDTSGINMGNRAWLYEAPLLAACAMLTGFMGACFNILRNSVSKIRVNKRAHLLRILEVAFLGAITVTVMFGVIRAAGTCVRPPPSNLTARSQRERVLNFAALERFRQVFSLDTRDYGLRWRCPEGEYNDLATAFFASPDATIKHLFSINRERPDHYKAQLSDMLTPEFWKCGVGRGNNCKYTTKSLAIFGLTYLILMGISTGLAVPAGMFMPSIMVGSAFGATFGIILEQLLPLNWNIYPGVYALVGATSVLGGVFRASISLVVIMVEGTRGIEFLFGVIVAVVVSNWVAQHVHHHGVYESELEQDGNIHFLRLEPPRKLKTMLAREVMASPVIGLRPVESVNVICQVRLREHTGTAAVAILCDRPWATLYFFPLLPVVYVSCCLGFCAGPQVLHPQRLPSVCVQRGGGHGQKGHWLDSALATPCPAEARAFPGFAREAHQAGRRRPAGEHCHQQRDAPLLQPRQFTIVRSGEDGCTCPGAQSREGRHGHQGPLPEPSAIHEPGGYHRPRGDLSSSMPRDLHCPVPAAPLCRGRWQPPRGHNHPQGPRPPRRQGLVAAHQAALHAEQQHSAAGRGARAARGAPGQGGSHGPGLPLHQPPVVDALHHPGAAGSRQGRSLATEHAPRQVTLPPSGRTGPPLAQLQLRPRKGRRAPRLRLLGRERWARWTAQRLGALPTAALLPLKDHYRAATFSATRFMPCHASSAPLTGPCVKGCAAVILRPDL</sequence>
<feature type="transmembrane region" description="Helical" evidence="8">
    <location>
        <begin position="534"/>
        <end position="552"/>
    </location>
</feature>
<feature type="transmembrane region" description="Helical" evidence="8">
    <location>
        <begin position="257"/>
        <end position="280"/>
    </location>
</feature>
<name>A0A061REV8_9CHLO</name>
<feature type="region of interest" description="Disordered" evidence="7">
    <location>
        <begin position="797"/>
        <end position="939"/>
    </location>
</feature>
<dbReference type="AlphaFoldDB" id="A0A061REV8"/>
<feature type="transmembrane region" description="Helical" evidence="8">
    <location>
        <begin position="77"/>
        <end position="98"/>
    </location>
</feature>
<reference evidence="9" key="1">
    <citation type="submission" date="2014-05" db="EMBL/GenBank/DDBJ databases">
        <title>The transcriptome of the halophilic microalga Tetraselmis sp. GSL018 isolated from the Great Salt Lake, Utah.</title>
        <authorList>
            <person name="Jinkerson R.E."/>
            <person name="D'Adamo S."/>
            <person name="Posewitz M.C."/>
        </authorList>
    </citation>
    <scope>NUCLEOTIDE SEQUENCE</scope>
    <source>
        <strain evidence="9">GSL018</strain>
    </source>
</reference>
<dbReference type="GO" id="GO:0016020">
    <property type="term" value="C:membrane"/>
    <property type="evidence" value="ECO:0007669"/>
    <property type="project" value="UniProtKB-SubCell"/>
</dbReference>
<accession>A0A061REV8</accession>
<feature type="transmembrane region" description="Helical" evidence="8">
    <location>
        <begin position="506"/>
        <end position="527"/>
    </location>
</feature>
<dbReference type="PRINTS" id="PR00762">
    <property type="entry name" value="CLCHANNEL"/>
</dbReference>
<feature type="compositionally biased region" description="Low complexity" evidence="7">
    <location>
        <begin position="872"/>
        <end position="902"/>
    </location>
</feature>
<feature type="transmembrane region" description="Helical" evidence="8">
    <location>
        <begin position="558"/>
        <end position="580"/>
    </location>
</feature>
<evidence type="ECO:0000256" key="5">
    <source>
        <dbReference type="ARBA" id="ARBA00023122"/>
    </source>
</evidence>
<protein>
    <submittedName>
        <fullName evidence="9">Chloride voltage-sensitive 7</fullName>
    </submittedName>
</protein>
<evidence type="ECO:0000256" key="2">
    <source>
        <dbReference type="ARBA" id="ARBA00022692"/>
    </source>
</evidence>
<feature type="transmembrane region" description="Helical" evidence="8">
    <location>
        <begin position="592"/>
        <end position="610"/>
    </location>
</feature>
<feature type="transmembrane region" description="Helical" evidence="8">
    <location>
        <begin position="132"/>
        <end position="165"/>
    </location>
</feature>
<dbReference type="InterPro" id="IPR051280">
    <property type="entry name" value="Cl-channel/antiporter"/>
</dbReference>
<evidence type="ECO:0000256" key="4">
    <source>
        <dbReference type="ARBA" id="ARBA00022989"/>
    </source>
</evidence>
<evidence type="ECO:0000256" key="1">
    <source>
        <dbReference type="ARBA" id="ARBA00004141"/>
    </source>
</evidence>
<gene>
    <name evidence="9" type="ORF">TSPGSL018_6602</name>
</gene>
<dbReference type="GO" id="GO:0015108">
    <property type="term" value="F:chloride transmembrane transporter activity"/>
    <property type="evidence" value="ECO:0007669"/>
    <property type="project" value="InterPro"/>
</dbReference>
<dbReference type="SUPFAM" id="SSF81340">
    <property type="entry name" value="Clc chloride channel"/>
    <property type="match status" value="1"/>
</dbReference>
<proteinExistence type="predicted"/>
<dbReference type="Gene3D" id="1.10.3080.10">
    <property type="entry name" value="Clc chloride channel"/>
    <property type="match status" value="1"/>
</dbReference>
<feature type="transmembrane region" description="Helical" evidence="8">
    <location>
        <begin position="378"/>
        <end position="397"/>
    </location>
</feature>
<feature type="transmembrane region" description="Helical" evidence="8">
    <location>
        <begin position="292"/>
        <end position="312"/>
    </location>
</feature>
<dbReference type="EMBL" id="GBEZ01016948">
    <property type="protein sequence ID" value="JAC69344.1"/>
    <property type="molecule type" value="Transcribed_RNA"/>
</dbReference>
<evidence type="ECO:0000256" key="3">
    <source>
        <dbReference type="ARBA" id="ARBA00022737"/>
    </source>
</evidence>
<evidence type="ECO:0000256" key="6">
    <source>
        <dbReference type="ARBA" id="ARBA00023136"/>
    </source>
</evidence>
<feature type="compositionally biased region" description="Low complexity" evidence="7">
    <location>
        <begin position="856"/>
        <end position="865"/>
    </location>
</feature>
<evidence type="ECO:0000256" key="7">
    <source>
        <dbReference type="SAM" id="MobiDB-lite"/>
    </source>
</evidence>
<feature type="transmembrane region" description="Helical" evidence="8">
    <location>
        <begin position="332"/>
        <end position="357"/>
    </location>
</feature>
<dbReference type="PANTHER" id="PTHR11689">
    <property type="entry name" value="CHLORIDE CHANNEL PROTEIN CLC FAMILY MEMBER"/>
    <property type="match status" value="1"/>
</dbReference>
<keyword evidence="4 8" id="KW-1133">Transmembrane helix</keyword>
<comment type="subcellular location">
    <subcellularLocation>
        <location evidence="1">Membrane</location>
        <topology evidence="1">Multi-pass membrane protein</topology>
    </subcellularLocation>
</comment>
<keyword evidence="5" id="KW-0129">CBS domain</keyword>
<dbReference type="InterPro" id="IPR014743">
    <property type="entry name" value="Cl-channel_core"/>
</dbReference>
<organism evidence="9">
    <name type="scientific">Tetraselmis sp. GSL018</name>
    <dbReference type="NCBI Taxonomy" id="582737"/>
    <lineage>
        <taxon>Eukaryota</taxon>
        <taxon>Viridiplantae</taxon>
        <taxon>Chlorophyta</taxon>
        <taxon>core chlorophytes</taxon>
        <taxon>Chlorodendrophyceae</taxon>
        <taxon>Chlorodendrales</taxon>
        <taxon>Chlorodendraceae</taxon>
        <taxon>Tetraselmis</taxon>
    </lineage>
</organism>
<dbReference type="PANTHER" id="PTHR11689:SF161">
    <property type="entry name" value="CHLORIDE CHANNEL PROTEIN"/>
    <property type="match status" value="1"/>
</dbReference>
<evidence type="ECO:0000313" key="9">
    <source>
        <dbReference type="EMBL" id="JAC69344.1"/>
    </source>
</evidence>
<dbReference type="Pfam" id="PF00654">
    <property type="entry name" value="Voltage_CLC"/>
    <property type="match status" value="1"/>
</dbReference>
<evidence type="ECO:0000256" key="8">
    <source>
        <dbReference type="SAM" id="Phobius"/>
    </source>
</evidence>